<dbReference type="AlphaFoldDB" id="A0A091NEP9"/>
<evidence type="ECO:0000313" key="2">
    <source>
        <dbReference type="EMBL" id="KFP87951.1"/>
    </source>
</evidence>
<evidence type="ECO:0000259" key="1">
    <source>
        <dbReference type="Pfam" id="PF15115"/>
    </source>
</evidence>
<evidence type="ECO:0000313" key="3">
    <source>
        <dbReference type="Proteomes" id="UP000054244"/>
    </source>
</evidence>
<feature type="non-terminal residue" evidence="2">
    <location>
        <position position="1"/>
    </location>
</feature>
<proteinExistence type="predicted"/>
<dbReference type="Pfam" id="PF15115">
    <property type="entry name" value="HDNR"/>
    <property type="match status" value="1"/>
</dbReference>
<sequence>QKTRNNNFPFSSHDNRHSLENVGEYFDLGMGRRKVKPERLQQNPQNYFLWAPESVPSS</sequence>
<reference evidence="2 3" key="1">
    <citation type="submission" date="2014-04" db="EMBL/GenBank/DDBJ databases">
        <title>Genome evolution of avian class.</title>
        <authorList>
            <person name="Zhang G."/>
            <person name="Li C."/>
        </authorList>
    </citation>
    <scope>NUCLEOTIDE SEQUENCE [LARGE SCALE GENOMIC DNA]</scope>
    <source>
        <strain evidence="2">BGI_N311</strain>
    </source>
</reference>
<name>A0A091NEP9_APAVI</name>
<protein>
    <submittedName>
        <fullName evidence="2">Testis-expressed sequence 36 protein</fullName>
    </submittedName>
</protein>
<dbReference type="EMBL" id="KL382058">
    <property type="protein sequence ID" value="KFP87951.1"/>
    <property type="molecule type" value="Genomic_DNA"/>
</dbReference>
<dbReference type="PANTHER" id="PTHR35440">
    <property type="entry name" value="TESTIS-EXPRESSED PROTEIN 36"/>
    <property type="match status" value="1"/>
</dbReference>
<dbReference type="Proteomes" id="UP000054244">
    <property type="component" value="Unassembled WGS sequence"/>
</dbReference>
<gene>
    <name evidence="2" type="ORF">N311_12857</name>
</gene>
<feature type="domain" description="Domain of unknown function with conserved HDNR motif" evidence="1">
    <location>
        <begin position="2"/>
        <end position="57"/>
    </location>
</feature>
<dbReference type="InterPro" id="IPR029369">
    <property type="entry name" value="HDNR"/>
</dbReference>
<feature type="non-terminal residue" evidence="2">
    <location>
        <position position="58"/>
    </location>
</feature>
<dbReference type="PANTHER" id="PTHR35440:SF1">
    <property type="entry name" value="TESTIS-EXPRESSED PROTEIN 36"/>
    <property type="match status" value="1"/>
</dbReference>
<accession>A0A091NEP9</accession>
<organism evidence="2 3">
    <name type="scientific">Apaloderma vittatum</name>
    <name type="common">Bar-tailed trogon</name>
    <dbReference type="NCBI Taxonomy" id="57397"/>
    <lineage>
        <taxon>Eukaryota</taxon>
        <taxon>Metazoa</taxon>
        <taxon>Chordata</taxon>
        <taxon>Craniata</taxon>
        <taxon>Vertebrata</taxon>
        <taxon>Euteleostomi</taxon>
        <taxon>Archelosauria</taxon>
        <taxon>Archosauria</taxon>
        <taxon>Dinosauria</taxon>
        <taxon>Saurischia</taxon>
        <taxon>Theropoda</taxon>
        <taxon>Coelurosauria</taxon>
        <taxon>Aves</taxon>
        <taxon>Neognathae</taxon>
        <taxon>Neoaves</taxon>
        <taxon>Telluraves</taxon>
        <taxon>Coraciimorphae</taxon>
        <taxon>Trogoniformes</taxon>
        <taxon>Trogonidae</taxon>
        <taxon>Apaloderma</taxon>
    </lineage>
</organism>
<keyword evidence="3" id="KW-1185">Reference proteome</keyword>